<evidence type="ECO:0000256" key="1">
    <source>
        <dbReference type="ARBA" id="ARBA00005085"/>
    </source>
</evidence>
<dbReference type="EC" id="6.3.1.20" evidence="3"/>
<comment type="pathway">
    <text evidence="1">Protein modification; protein lipoylation via exogenous pathway; protein N(6)-(lipoyl)lysine from lipoate: step 2/2.</text>
</comment>
<evidence type="ECO:0000313" key="9">
    <source>
        <dbReference type="EMBL" id="MEQ2440997.1"/>
    </source>
</evidence>
<dbReference type="SUPFAM" id="SSF55681">
    <property type="entry name" value="Class II aaRS and biotin synthetases"/>
    <property type="match status" value="1"/>
</dbReference>
<gene>
    <name evidence="9" type="ORF">WMO26_09185</name>
</gene>
<dbReference type="InterPro" id="IPR019491">
    <property type="entry name" value="Lipoate_protein_ligase_C"/>
</dbReference>
<dbReference type="CDD" id="cd16443">
    <property type="entry name" value="LplA"/>
    <property type="match status" value="1"/>
</dbReference>
<keyword evidence="10" id="KW-1185">Reference proteome</keyword>
<evidence type="ECO:0000256" key="3">
    <source>
        <dbReference type="ARBA" id="ARBA00012367"/>
    </source>
</evidence>
<dbReference type="GO" id="GO:0016979">
    <property type="term" value="F:lipoate-protein ligase activity"/>
    <property type="evidence" value="ECO:0007669"/>
    <property type="project" value="UniProtKB-EC"/>
</dbReference>
<comment type="pathway">
    <text evidence="2">Protein modification; protein lipoylation via exogenous pathway; protein N(6)-(lipoyl)lysine from lipoate: step 1/2.</text>
</comment>
<feature type="domain" description="BPL/LPL catalytic" evidence="8">
    <location>
        <begin position="24"/>
        <end position="210"/>
    </location>
</feature>
<dbReference type="PANTHER" id="PTHR12561:SF3">
    <property type="entry name" value="LIPOYLTRANSFERASE 1, MITOCHONDRIAL"/>
    <property type="match status" value="1"/>
</dbReference>
<accession>A0ABV1E106</accession>
<comment type="catalytic activity">
    <reaction evidence="7">
        <text>L-lysyl-[lipoyl-carrier protein] + (R)-lipoate + ATP = N(6)-[(R)-lipoyl]-L-lysyl-[lipoyl-carrier protein] + AMP + diphosphate + H(+)</text>
        <dbReference type="Rhea" id="RHEA:49288"/>
        <dbReference type="Rhea" id="RHEA-COMP:10500"/>
        <dbReference type="Rhea" id="RHEA-COMP:10502"/>
        <dbReference type="ChEBI" id="CHEBI:15378"/>
        <dbReference type="ChEBI" id="CHEBI:29969"/>
        <dbReference type="ChEBI" id="CHEBI:30616"/>
        <dbReference type="ChEBI" id="CHEBI:33019"/>
        <dbReference type="ChEBI" id="CHEBI:83088"/>
        <dbReference type="ChEBI" id="CHEBI:83099"/>
        <dbReference type="ChEBI" id="CHEBI:456215"/>
        <dbReference type="EC" id="6.3.1.20"/>
    </reaction>
</comment>
<keyword evidence="4 9" id="KW-0436">Ligase</keyword>
<evidence type="ECO:0000256" key="6">
    <source>
        <dbReference type="ARBA" id="ARBA00022840"/>
    </source>
</evidence>
<dbReference type="InterPro" id="IPR004562">
    <property type="entry name" value="LipoylTrfase_LipoateP_Ligase"/>
</dbReference>
<sequence>MLYIFNASTDPYFNLAAEEYLLTTFQEDIFLLWRNAPSIIVGRNQNTMSEINYDYVTAHRIPVVRRLTGGGAVFHDLGNVNYTFLVSGSGHATDFAHFSQPILRALQSLGVDAALRGRNDLCIGEQKFSGTAQCVRNGRMMHHGTLLFSADMADLTDALKVKPGKIQSKGVASVRSRVTNISEHLKAPMTVEDFIGHVAKEVCAGDAQAYSLTEADKAAITRLREEKYATWAWNYGDSPKYQVYAEYKFASGTAEIHLNVKEGRIAAIRVFGDFFGDRDVSLLEEALAGVPHERNAVMQALSHAQVERCLWGANAGDFAAALF</sequence>
<dbReference type="InterPro" id="IPR045864">
    <property type="entry name" value="aa-tRNA-synth_II/BPL/LPL"/>
</dbReference>
<dbReference type="InterPro" id="IPR004143">
    <property type="entry name" value="BPL_LPL_catalytic"/>
</dbReference>
<evidence type="ECO:0000256" key="7">
    <source>
        <dbReference type="ARBA" id="ARBA00048037"/>
    </source>
</evidence>
<reference evidence="9 10" key="1">
    <citation type="submission" date="2024-03" db="EMBL/GenBank/DDBJ databases">
        <title>Human intestinal bacterial collection.</title>
        <authorList>
            <person name="Pauvert C."/>
            <person name="Hitch T.C.A."/>
            <person name="Clavel T."/>
        </authorList>
    </citation>
    <scope>NUCLEOTIDE SEQUENCE [LARGE SCALE GENOMIC DNA]</scope>
    <source>
        <strain evidence="9 10">CLA-JM-H44</strain>
    </source>
</reference>
<proteinExistence type="predicted"/>
<protein>
    <recommendedName>
        <fullName evidence="3">lipoate--protein ligase</fullName>
        <ecNumber evidence="3">6.3.1.20</ecNumber>
    </recommendedName>
</protein>
<dbReference type="EMBL" id="JBBMFD010000015">
    <property type="protein sequence ID" value="MEQ2440997.1"/>
    <property type="molecule type" value="Genomic_DNA"/>
</dbReference>
<evidence type="ECO:0000313" key="10">
    <source>
        <dbReference type="Proteomes" id="UP001489509"/>
    </source>
</evidence>
<evidence type="ECO:0000259" key="8">
    <source>
        <dbReference type="PROSITE" id="PS51733"/>
    </source>
</evidence>
<name>A0ABV1E106_9FIRM</name>
<dbReference type="Pfam" id="PF10437">
    <property type="entry name" value="Lip_prot_lig_C"/>
    <property type="match status" value="1"/>
</dbReference>
<dbReference type="Proteomes" id="UP001489509">
    <property type="component" value="Unassembled WGS sequence"/>
</dbReference>
<dbReference type="Pfam" id="PF21948">
    <property type="entry name" value="LplA-B_cat"/>
    <property type="match status" value="1"/>
</dbReference>
<dbReference type="SUPFAM" id="SSF82649">
    <property type="entry name" value="SufE/NifU"/>
    <property type="match status" value="1"/>
</dbReference>
<keyword evidence="5" id="KW-0547">Nucleotide-binding</keyword>
<dbReference type="Gene3D" id="3.30.390.50">
    <property type="entry name" value="CO dehydrogenase flavoprotein, C-terminal domain"/>
    <property type="match status" value="1"/>
</dbReference>
<dbReference type="NCBIfam" id="TIGR00545">
    <property type="entry name" value="lipoyltrans"/>
    <property type="match status" value="1"/>
</dbReference>
<evidence type="ECO:0000256" key="2">
    <source>
        <dbReference type="ARBA" id="ARBA00005124"/>
    </source>
</evidence>
<dbReference type="PROSITE" id="PS51733">
    <property type="entry name" value="BPL_LPL_CATALYTIC"/>
    <property type="match status" value="1"/>
</dbReference>
<comment type="caution">
    <text evidence="9">The sequence shown here is derived from an EMBL/GenBank/DDBJ whole genome shotgun (WGS) entry which is preliminary data.</text>
</comment>
<dbReference type="RefSeq" id="WP_349219840.1">
    <property type="nucleotide sequence ID" value="NZ_JBBMFD010000015.1"/>
</dbReference>
<dbReference type="PANTHER" id="PTHR12561">
    <property type="entry name" value="LIPOATE-PROTEIN LIGASE"/>
    <property type="match status" value="1"/>
</dbReference>
<evidence type="ECO:0000256" key="5">
    <source>
        <dbReference type="ARBA" id="ARBA00022741"/>
    </source>
</evidence>
<dbReference type="Gene3D" id="3.30.930.10">
    <property type="entry name" value="Bira Bifunctional Protein, Domain 2"/>
    <property type="match status" value="1"/>
</dbReference>
<keyword evidence="6" id="KW-0067">ATP-binding</keyword>
<evidence type="ECO:0000256" key="4">
    <source>
        <dbReference type="ARBA" id="ARBA00022598"/>
    </source>
</evidence>
<organism evidence="9 10">
    <name type="scientific">Solibaculum intestinale</name>
    <dbReference type="NCBI Taxonomy" id="3133165"/>
    <lineage>
        <taxon>Bacteria</taxon>
        <taxon>Bacillati</taxon>
        <taxon>Bacillota</taxon>
        <taxon>Clostridia</taxon>
        <taxon>Eubacteriales</taxon>
        <taxon>Oscillospiraceae</taxon>
        <taxon>Solibaculum</taxon>
    </lineage>
</organism>